<keyword evidence="2" id="KW-1185">Reference proteome</keyword>
<accession>A0A9N9DZ73</accession>
<dbReference type="Proteomes" id="UP000789570">
    <property type="component" value="Unassembled WGS sequence"/>
</dbReference>
<feature type="non-terminal residue" evidence="1">
    <location>
        <position position="1"/>
    </location>
</feature>
<sequence>YNISKKYALKEVHNNYETLDNKKYEENENYTDNTKEDYRNRITSRTKGTISKIF</sequence>
<organism evidence="1 2">
    <name type="scientific">Funneliformis caledonium</name>
    <dbReference type="NCBI Taxonomy" id="1117310"/>
    <lineage>
        <taxon>Eukaryota</taxon>
        <taxon>Fungi</taxon>
        <taxon>Fungi incertae sedis</taxon>
        <taxon>Mucoromycota</taxon>
        <taxon>Glomeromycotina</taxon>
        <taxon>Glomeromycetes</taxon>
        <taxon>Glomerales</taxon>
        <taxon>Glomeraceae</taxon>
        <taxon>Funneliformis</taxon>
    </lineage>
</organism>
<evidence type="ECO:0000313" key="1">
    <source>
        <dbReference type="EMBL" id="CAG8653591.1"/>
    </source>
</evidence>
<proteinExistence type="predicted"/>
<comment type="caution">
    <text evidence="1">The sequence shown here is derived from an EMBL/GenBank/DDBJ whole genome shotgun (WGS) entry which is preliminary data.</text>
</comment>
<gene>
    <name evidence="1" type="ORF">FCALED_LOCUS11193</name>
</gene>
<evidence type="ECO:0000313" key="2">
    <source>
        <dbReference type="Proteomes" id="UP000789570"/>
    </source>
</evidence>
<reference evidence="1" key="1">
    <citation type="submission" date="2021-06" db="EMBL/GenBank/DDBJ databases">
        <authorList>
            <person name="Kallberg Y."/>
            <person name="Tangrot J."/>
            <person name="Rosling A."/>
        </authorList>
    </citation>
    <scope>NUCLEOTIDE SEQUENCE</scope>
    <source>
        <strain evidence="1">UK204</strain>
    </source>
</reference>
<protein>
    <submittedName>
        <fullName evidence="1">2181_t:CDS:1</fullName>
    </submittedName>
</protein>
<name>A0A9N9DZ73_9GLOM</name>
<dbReference type="EMBL" id="CAJVPQ010004542">
    <property type="protein sequence ID" value="CAG8653591.1"/>
    <property type="molecule type" value="Genomic_DNA"/>
</dbReference>
<dbReference type="AlphaFoldDB" id="A0A9N9DZ73"/>